<dbReference type="InterPro" id="IPR003282">
    <property type="entry name" value="T3SS_SctJ"/>
</dbReference>
<evidence type="ECO:0000256" key="6">
    <source>
        <dbReference type="ARBA" id="ARBA00023136"/>
    </source>
</evidence>
<evidence type="ECO:0000256" key="7">
    <source>
        <dbReference type="ARBA" id="ARBA00023139"/>
    </source>
</evidence>
<dbReference type="InterPro" id="IPR006182">
    <property type="entry name" value="FliF_N_dom"/>
</dbReference>
<dbReference type="Gene3D" id="3.30.70.1530">
    <property type="entry name" value="Hypothetical protein rpa1041"/>
    <property type="match status" value="1"/>
</dbReference>
<dbReference type="OrthoDB" id="115186at2"/>
<dbReference type="GO" id="GO:0009306">
    <property type="term" value="P:protein secretion"/>
    <property type="evidence" value="ECO:0007669"/>
    <property type="project" value="InterPro"/>
</dbReference>
<protein>
    <recommendedName>
        <fullName evidence="10">Lipoprotein</fullName>
    </recommendedName>
</protein>
<keyword evidence="4 10" id="KW-0732">Signal</keyword>
<keyword evidence="13" id="KW-1185">Reference proteome</keyword>
<gene>
    <name evidence="12" type="ORF">PTE30175_01241</name>
</gene>
<keyword evidence="7 10" id="KW-0564">Palmitate</keyword>
<evidence type="ECO:0000256" key="4">
    <source>
        <dbReference type="ARBA" id="ARBA00022729"/>
    </source>
</evidence>
<organism evidence="12 13">
    <name type="scientific">Pandoraea terrae</name>
    <dbReference type="NCBI Taxonomy" id="1537710"/>
    <lineage>
        <taxon>Bacteria</taxon>
        <taxon>Pseudomonadati</taxon>
        <taxon>Pseudomonadota</taxon>
        <taxon>Betaproteobacteria</taxon>
        <taxon>Burkholderiales</taxon>
        <taxon>Burkholderiaceae</taxon>
        <taxon>Pandoraea</taxon>
    </lineage>
</organism>
<keyword evidence="5" id="KW-0653">Protein transport</keyword>
<comment type="similarity">
    <text evidence="2 10">Belongs to the YscJ lipoprotein family.</text>
</comment>
<evidence type="ECO:0000256" key="5">
    <source>
        <dbReference type="ARBA" id="ARBA00022927"/>
    </source>
</evidence>
<dbReference type="PRINTS" id="PR01338">
    <property type="entry name" value="TYPE3OMKPROT"/>
</dbReference>
<dbReference type="GO" id="GO:0009279">
    <property type="term" value="C:cell outer membrane"/>
    <property type="evidence" value="ECO:0007669"/>
    <property type="project" value="UniProtKB-SubCell"/>
</dbReference>
<accession>A0A5E4TDW3</accession>
<evidence type="ECO:0000256" key="9">
    <source>
        <dbReference type="ARBA" id="ARBA00023288"/>
    </source>
</evidence>
<dbReference type="EMBL" id="CABPRZ010000004">
    <property type="protein sequence ID" value="VVD84728.1"/>
    <property type="molecule type" value="Genomic_DNA"/>
</dbReference>
<evidence type="ECO:0000256" key="3">
    <source>
        <dbReference type="ARBA" id="ARBA00022448"/>
    </source>
</evidence>
<keyword evidence="3" id="KW-0813">Transport</keyword>
<name>A0A5E4TDW3_9BURK</name>
<reference evidence="12 13" key="1">
    <citation type="submission" date="2019-08" db="EMBL/GenBank/DDBJ databases">
        <authorList>
            <person name="Peeters C."/>
        </authorList>
    </citation>
    <scope>NUCLEOTIDE SEQUENCE [LARGE SCALE GENOMIC DNA]</scope>
    <source>
        <strain evidence="12 13">LMG 30175</strain>
    </source>
</reference>
<dbReference type="NCBIfam" id="NF011852">
    <property type="entry name" value="PRK15324.1"/>
    <property type="match status" value="1"/>
</dbReference>
<dbReference type="PANTHER" id="PTHR30046:SF3">
    <property type="entry name" value="SECRETION SYSTEM APPARATUS LIPOPROTEIN SSAJ"/>
    <property type="match status" value="1"/>
</dbReference>
<keyword evidence="10" id="KW-1133">Transmembrane helix</keyword>
<dbReference type="PANTHER" id="PTHR30046">
    <property type="entry name" value="FLAGELLAR M-RING PROTEIN"/>
    <property type="match status" value="1"/>
</dbReference>
<evidence type="ECO:0000313" key="13">
    <source>
        <dbReference type="Proteomes" id="UP000414233"/>
    </source>
</evidence>
<evidence type="ECO:0000313" key="12">
    <source>
        <dbReference type="EMBL" id="VVD84728.1"/>
    </source>
</evidence>
<dbReference type="Pfam" id="PF01514">
    <property type="entry name" value="YscJ_FliF"/>
    <property type="match status" value="1"/>
</dbReference>
<sequence>MTRLFRILVIAALLAGCSKETLLSALDQQQANEVVSVLSRHNIEARKTDGGKAGFSITVRPEDFPAAVDWLRAYDLPSRPRVEVSQMFPPDSLVASPRAEKARLYSAIEQRLEQSLKTLPGLLSVRVQLGYDMDERTPDQAAKQPHVAVLAVYATGTEPAALINDIKRFLRNSFDAVNYENISVVLTPQIAPVRPVMLTAPDTPGMAWKWAAGGVLAIVVAVAAGLFRARQRNAAARQGSDKHA</sequence>
<keyword evidence="10" id="KW-0812">Transmembrane</keyword>
<keyword evidence="9 10" id="KW-0449">Lipoprotein</keyword>
<comment type="subcellular location">
    <subcellularLocation>
        <location evidence="1">Cell outer membrane</location>
        <topology evidence="1">Lipid-anchor</topology>
    </subcellularLocation>
</comment>
<evidence type="ECO:0000256" key="10">
    <source>
        <dbReference type="RuleBase" id="RU364102"/>
    </source>
</evidence>
<evidence type="ECO:0000259" key="11">
    <source>
        <dbReference type="Pfam" id="PF01514"/>
    </source>
</evidence>
<dbReference type="RefSeq" id="WP_150696186.1">
    <property type="nucleotide sequence ID" value="NZ_CABPRZ010000004.1"/>
</dbReference>
<feature type="domain" description="Flagellar M-ring N-terminal" evidence="11">
    <location>
        <begin position="19"/>
        <end position="185"/>
    </location>
</feature>
<dbReference type="InterPro" id="IPR043427">
    <property type="entry name" value="YscJ/FliF"/>
</dbReference>
<dbReference type="Proteomes" id="UP000414233">
    <property type="component" value="Unassembled WGS sequence"/>
</dbReference>
<keyword evidence="8 10" id="KW-0998">Cell outer membrane</keyword>
<evidence type="ECO:0000256" key="8">
    <source>
        <dbReference type="ARBA" id="ARBA00023237"/>
    </source>
</evidence>
<dbReference type="NCBIfam" id="TIGR02544">
    <property type="entry name" value="III_secr_YscJ"/>
    <property type="match status" value="1"/>
</dbReference>
<dbReference type="InterPro" id="IPR045851">
    <property type="entry name" value="AMP-bd_C_sf"/>
</dbReference>
<dbReference type="Gene3D" id="3.30.300.30">
    <property type="match status" value="1"/>
</dbReference>
<dbReference type="PROSITE" id="PS51257">
    <property type="entry name" value="PROKAR_LIPOPROTEIN"/>
    <property type="match status" value="1"/>
</dbReference>
<dbReference type="AlphaFoldDB" id="A0A5E4TDW3"/>
<feature type="transmembrane region" description="Helical" evidence="10">
    <location>
        <begin position="207"/>
        <end position="227"/>
    </location>
</feature>
<proteinExistence type="inferred from homology"/>
<evidence type="ECO:0000256" key="2">
    <source>
        <dbReference type="ARBA" id="ARBA00009509"/>
    </source>
</evidence>
<evidence type="ECO:0000256" key="1">
    <source>
        <dbReference type="ARBA" id="ARBA00004459"/>
    </source>
</evidence>
<keyword evidence="6 10" id="KW-0472">Membrane</keyword>